<dbReference type="EMBL" id="BAAAXF010000057">
    <property type="protein sequence ID" value="GAA3500724.1"/>
    <property type="molecule type" value="Genomic_DNA"/>
</dbReference>
<evidence type="ECO:0000313" key="3">
    <source>
        <dbReference type="Proteomes" id="UP001501455"/>
    </source>
</evidence>
<dbReference type="Proteomes" id="UP001501455">
    <property type="component" value="Unassembled WGS sequence"/>
</dbReference>
<gene>
    <name evidence="2" type="ORF">GCM10019016_078310</name>
</gene>
<reference evidence="3" key="1">
    <citation type="journal article" date="2019" name="Int. J. Syst. Evol. Microbiol.">
        <title>The Global Catalogue of Microorganisms (GCM) 10K type strain sequencing project: providing services to taxonomists for standard genome sequencing and annotation.</title>
        <authorList>
            <consortium name="The Broad Institute Genomics Platform"/>
            <consortium name="The Broad Institute Genome Sequencing Center for Infectious Disease"/>
            <person name="Wu L."/>
            <person name="Ma J."/>
        </authorList>
    </citation>
    <scope>NUCLEOTIDE SEQUENCE [LARGE SCALE GENOMIC DNA]</scope>
    <source>
        <strain evidence="3">JCM 4816</strain>
    </source>
</reference>
<feature type="compositionally biased region" description="Low complexity" evidence="1">
    <location>
        <begin position="193"/>
        <end position="208"/>
    </location>
</feature>
<proteinExistence type="predicted"/>
<keyword evidence="3" id="KW-1185">Reference proteome</keyword>
<evidence type="ECO:0000256" key="1">
    <source>
        <dbReference type="SAM" id="MobiDB-lite"/>
    </source>
</evidence>
<feature type="region of interest" description="Disordered" evidence="1">
    <location>
        <begin position="185"/>
        <end position="224"/>
    </location>
</feature>
<accession>A0ABP6U1A7</accession>
<sequence length="224" mass="24396">MTHAARTPVPRHHVRPFSIAEFFLQIIDLAEQTRLLGQVAPALETLRDDVRKVREGEILKPVREIAPFARRTQQLAMQCTQQLHDLSISQYAAIKDGRQNLAQLAGACAQVSLAATLCTLAINSRTEILLYEDADPNPAASRDNLRRAADEMDRARTTYRSLTQHLSGRLASAAARREDEQLIDRALVGPGITTAHSPAPSPASTASSPVPPNSPTSSPAPKTR</sequence>
<organism evidence="2 3">
    <name type="scientific">Streptomyces prasinosporus</name>
    <dbReference type="NCBI Taxonomy" id="68256"/>
    <lineage>
        <taxon>Bacteria</taxon>
        <taxon>Bacillati</taxon>
        <taxon>Actinomycetota</taxon>
        <taxon>Actinomycetes</taxon>
        <taxon>Kitasatosporales</taxon>
        <taxon>Streptomycetaceae</taxon>
        <taxon>Streptomyces</taxon>
        <taxon>Streptomyces albogriseolus group</taxon>
    </lineage>
</organism>
<name>A0ABP6U1A7_9ACTN</name>
<feature type="compositionally biased region" description="Low complexity" evidence="1">
    <location>
        <begin position="215"/>
        <end position="224"/>
    </location>
</feature>
<evidence type="ECO:0000313" key="2">
    <source>
        <dbReference type="EMBL" id="GAA3500724.1"/>
    </source>
</evidence>
<comment type="caution">
    <text evidence="2">The sequence shown here is derived from an EMBL/GenBank/DDBJ whole genome shotgun (WGS) entry which is preliminary data.</text>
</comment>
<protein>
    <submittedName>
        <fullName evidence="2">Uncharacterized protein</fullName>
    </submittedName>
</protein>